<evidence type="ECO:0000256" key="1">
    <source>
        <dbReference type="SAM" id="Phobius"/>
    </source>
</evidence>
<evidence type="ECO:0000313" key="4">
    <source>
        <dbReference type="Proteomes" id="UP000260773"/>
    </source>
</evidence>
<dbReference type="RefSeq" id="WP_117529151.1">
    <property type="nucleotide sequence ID" value="NZ_JAQENQ010000010.1"/>
</dbReference>
<sequence length="295" mass="34118">MKAFSKVEFYDRVLWKNYLAVIGVVGTIVTLISFFVTAEDIDRFSEKQLAAFLVAGLVLIFAVMWYSANHRKHAVKMINNTIVRIAEGDIFELLERNPDKRIGELSVIGANDFYDTLVDDRIVARKTLHGQYIERIRKAGKLKQLENTIEQDALLNKPEHRQCVLGRQAGRKVRYPMGSVVEFENYVLTAFTKFDEDNKAYLSAEEYVGFWMQFWKNIDEIYAGRTLNIPLMGAGITRFRDGKPSKQELLEVMLWTLKISGFHNTYSDGKVNIVIYRSDVKDIDFYHIQHNLSLE</sequence>
<organism evidence="3 4">
    <name type="scientific">Coprococcus catus</name>
    <dbReference type="NCBI Taxonomy" id="116085"/>
    <lineage>
        <taxon>Bacteria</taxon>
        <taxon>Bacillati</taxon>
        <taxon>Bacillota</taxon>
        <taxon>Clostridia</taxon>
        <taxon>Lachnospirales</taxon>
        <taxon>Lachnospiraceae</taxon>
        <taxon>Coprococcus</taxon>
    </lineage>
</organism>
<proteinExistence type="predicted"/>
<dbReference type="EMBL" id="QVEP01000068">
    <property type="protein sequence ID" value="RGB73136.1"/>
    <property type="molecule type" value="Genomic_DNA"/>
</dbReference>
<dbReference type="AlphaFoldDB" id="A0A3E2TDB7"/>
<evidence type="ECO:0000259" key="2">
    <source>
        <dbReference type="Pfam" id="PF20016"/>
    </source>
</evidence>
<dbReference type="InterPro" id="IPR045535">
    <property type="entry name" value="ThsA_Macro"/>
</dbReference>
<feature type="transmembrane region" description="Helical" evidence="1">
    <location>
        <begin position="18"/>
        <end position="37"/>
    </location>
</feature>
<comment type="caution">
    <text evidence="3">The sequence shown here is derived from an EMBL/GenBank/DDBJ whole genome shotgun (WGS) entry which is preliminary data.</text>
</comment>
<name>A0A3E2TDB7_9FIRM</name>
<evidence type="ECO:0000313" key="3">
    <source>
        <dbReference type="EMBL" id="RGB73136.1"/>
    </source>
</evidence>
<keyword evidence="1" id="KW-0472">Membrane</keyword>
<keyword evidence="1" id="KW-1133">Transmembrane helix</keyword>
<reference evidence="3 4" key="1">
    <citation type="submission" date="2018-08" db="EMBL/GenBank/DDBJ databases">
        <title>A genome reference for cultivated species of the human gut microbiota.</title>
        <authorList>
            <person name="Zou Y."/>
            <person name="Xue W."/>
            <person name="Luo G."/>
        </authorList>
    </citation>
    <scope>NUCLEOTIDE SEQUENCE [LARGE SCALE GENOMIC DNA]</scope>
    <source>
        <strain evidence="3 4">AF45-17</strain>
    </source>
</reference>
<feature type="domain" description="Thoeris protein ThsA Macro" evidence="2">
    <location>
        <begin position="83"/>
        <end position="276"/>
    </location>
</feature>
<accession>A0A3E2TDB7</accession>
<feature type="transmembrane region" description="Helical" evidence="1">
    <location>
        <begin position="49"/>
        <end position="68"/>
    </location>
</feature>
<gene>
    <name evidence="3" type="ORF">DW070_15975</name>
</gene>
<keyword evidence="1" id="KW-0812">Transmembrane</keyword>
<dbReference type="Pfam" id="PF20016">
    <property type="entry name" value="ThsA_Macro"/>
    <property type="match status" value="1"/>
</dbReference>
<dbReference type="Proteomes" id="UP000260773">
    <property type="component" value="Unassembled WGS sequence"/>
</dbReference>
<protein>
    <recommendedName>
        <fullName evidence="2">Thoeris protein ThsA Macro domain-containing protein</fullName>
    </recommendedName>
</protein>